<name>A0A132A2A2_SARSC</name>
<dbReference type="CDD" id="cd02248">
    <property type="entry name" value="Peptidase_C1A"/>
    <property type="match status" value="1"/>
</dbReference>
<dbReference type="PANTHER" id="PTHR12411">
    <property type="entry name" value="CYSTEINE PROTEASE FAMILY C1-RELATED"/>
    <property type="match status" value="1"/>
</dbReference>
<dbReference type="OrthoDB" id="10253408at2759"/>
<dbReference type="Pfam" id="PF00112">
    <property type="entry name" value="Peptidase_C1"/>
    <property type="match status" value="1"/>
</dbReference>
<dbReference type="InterPro" id="IPR013128">
    <property type="entry name" value="Peptidase_C1A"/>
</dbReference>
<dbReference type="GO" id="GO:0008234">
    <property type="term" value="F:cysteine-type peptidase activity"/>
    <property type="evidence" value="ECO:0007669"/>
    <property type="project" value="InterPro"/>
</dbReference>
<keyword evidence="3" id="KW-0645">Protease</keyword>
<comment type="caution">
    <text evidence="3">The sequence shown here is derived from an EMBL/GenBank/DDBJ whole genome shotgun (WGS) entry which is preliminary data.</text>
</comment>
<evidence type="ECO:0000313" key="3">
    <source>
        <dbReference type="EMBL" id="KPM05044.1"/>
    </source>
</evidence>
<dbReference type="InterPro" id="IPR039417">
    <property type="entry name" value="Peptidase_C1A_papain-like"/>
</dbReference>
<sequence>MLFFRTRWMVTVAVMILIKQIESMCFLQYYLPFHPFLLVCIVCLLFLKLKESKTKRECVLIEDFFFWNSYEFYQCRSKFSDLRNRFCVNYCRIPSSPTTASLPIMFDLRTEQKLTLVKDEKSCHSSWAFATVASIESMQSNRTIFFNTTRKDLSSQQLIDCVGWQGCTGGVDVIKALNYARIIGLVEADLYPYRERRGFCKNIFFLLFPHQRIRAFCLICSTDVDSLKRALFLYRTPLITVLKIRNSTAFNAISKDIVMEDIGTTITSQRVVNLVGWGRGYSSKTNQTVDYWIVRNSQGEKWGHNGYAYIIQQGNLFNILDQNYLIN</sequence>
<dbReference type="InterPro" id="IPR038765">
    <property type="entry name" value="Papain-like_cys_pep_sf"/>
</dbReference>
<dbReference type="InterPro" id="IPR000668">
    <property type="entry name" value="Peptidase_C1A_C"/>
</dbReference>
<dbReference type="GO" id="GO:0006508">
    <property type="term" value="P:proteolysis"/>
    <property type="evidence" value="ECO:0007669"/>
    <property type="project" value="UniProtKB-KW"/>
</dbReference>
<organism evidence="3 4">
    <name type="scientific">Sarcoptes scabiei</name>
    <name type="common">Itch mite</name>
    <name type="synonym">Acarus scabiei</name>
    <dbReference type="NCBI Taxonomy" id="52283"/>
    <lineage>
        <taxon>Eukaryota</taxon>
        <taxon>Metazoa</taxon>
        <taxon>Ecdysozoa</taxon>
        <taxon>Arthropoda</taxon>
        <taxon>Chelicerata</taxon>
        <taxon>Arachnida</taxon>
        <taxon>Acari</taxon>
        <taxon>Acariformes</taxon>
        <taxon>Sarcoptiformes</taxon>
        <taxon>Astigmata</taxon>
        <taxon>Psoroptidia</taxon>
        <taxon>Sarcoptoidea</taxon>
        <taxon>Sarcoptidae</taxon>
        <taxon>Sarcoptinae</taxon>
        <taxon>Sarcoptes</taxon>
    </lineage>
</organism>
<accession>A0A132A2A2</accession>
<dbReference type="Gene3D" id="3.90.70.10">
    <property type="entry name" value="Cysteine proteinases"/>
    <property type="match status" value="1"/>
</dbReference>
<evidence type="ECO:0000259" key="2">
    <source>
        <dbReference type="SMART" id="SM00645"/>
    </source>
</evidence>
<protein>
    <submittedName>
        <fullName evidence="3">Sar s 1 allergen (Cysteine protease-like protein 6)</fullName>
    </submittedName>
</protein>
<reference evidence="3 4" key="1">
    <citation type="journal article" date="2015" name="Parasit. Vectors">
        <title>Draft genome of the scabies mite.</title>
        <authorList>
            <person name="Rider S.D.Jr."/>
            <person name="Morgan M.S."/>
            <person name="Arlian L.G."/>
        </authorList>
    </citation>
    <scope>NUCLEOTIDE SEQUENCE [LARGE SCALE GENOMIC DNA]</scope>
    <source>
        <strain evidence="3">Arlian Lab</strain>
    </source>
</reference>
<dbReference type="VEuPathDB" id="VectorBase:SSCA003872"/>
<keyword evidence="3" id="KW-0378">Hydrolase</keyword>
<proteinExistence type="inferred from homology"/>
<dbReference type="AlphaFoldDB" id="A0A132A2A2"/>
<dbReference type="SUPFAM" id="SSF54001">
    <property type="entry name" value="Cysteine proteinases"/>
    <property type="match status" value="1"/>
</dbReference>
<evidence type="ECO:0000256" key="1">
    <source>
        <dbReference type="ARBA" id="ARBA00008455"/>
    </source>
</evidence>
<dbReference type="EMBL" id="JXLN01010058">
    <property type="protein sequence ID" value="KPM05044.1"/>
    <property type="molecule type" value="Genomic_DNA"/>
</dbReference>
<feature type="domain" description="Peptidase C1A papain C-terminal" evidence="2">
    <location>
        <begin position="102"/>
        <end position="327"/>
    </location>
</feature>
<evidence type="ECO:0000313" key="4">
    <source>
        <dbReference type="Proteomes" id="UP000616769"/>
    </source>
</evidence>
<dbReference type="SMART" id="SM00645">
    <property type="entry name" value="Pept_C1"/>
    <property type="match status" value="1"/>
</dbReference>
<gene>
    <name evidence="3" type="ORF">QR98_0035030</name>
</gene>
<dbReference type="Proteomes" id="UP000616769">
    <property type="component" value="Unassembled WGS sequence"/>
</dbReference>
<comment type="similarity">
    <text evidence="1">Belongs to the peptidase C1 family.</text>
</comment>